<dbReference type="Proteomes" id="UP000286097">
    <property type="component" value="Unassembled WGS sequence"/>
</dbReference>
<proteinExistence type="predicted"/>
<keyword evidence="3" id="KW-1185">Reference proteome</keyword>
<dbReference type="EMBL" id="QLLG01000005">
    <property type="protein sequence ID" value="RMX70160.1"/>
    <property type="molecule type" value="Genomic_DNA"/>
</dbReference>
<evidence type="ECO:0000313" key="2">
    <source>
        <dbReference type="EMBL" id="RQM12283.1"/>
    </source>
</evidence>
<evidence type="ECO:0000313" key="1">
    <source>
        <dbReference type="EMBL" id="RMX70160.1"/>
    </source>
</evidence>
<organism evidence="1 3">
    <name type="scientific">Peronospora effusa</name>
    <dbReference type="NCBI Taxonomy" id="542832"/>
    <lineage>
        <taxon>Eukaryota</taxon>
        <taxon>Sar</taxon>
        <taxon>Stramenopiles</taxon>
        <taxon>Oomycota</taxon>
        <taxon>Peronosporomycetes</taxon>
        <taxon>Peronosporales</taxon>
        <taxon>Peronosporaceae</taxon>
        <taxon>Peronospora</taxon>
    </lineage>
</organism>
<dbReference type="AlphaFoldDB" id="A0A3M6VWT8"/>
<dbReference type="Proteomes" id="UP000282087">
    <property type="component" value="Unassembled WGS sequence"/>
</dbReference>
<accession>A0A3M6VWT8</accession>
<sequence>MRFPLPAERFPTLVVSKTTGSSSTSIHSSPFMKLLMNTQTFALQMERCWMKSYGKLSRLTKERHRTRSVEISLCPKNNELTQVLRLLLPSFIVSWHDQSFGLINANASLMKIKSSYTKDKSVDA</sequence>
<dbReference type="EMBL" id="QKXF01000343">
    <property type="protein sequence ID" value="RQM12283.1"/>
    <property type="molecule type" value="Genomic_DNA"/>
</dbReference>
<evidence type="ECO:0000313" key="3">
    <source>
        <dbReference type="Proteomes" id="UP000282087"/>
    </source>
</evidence>
<dbReference type="VEuPathDB" id="FungiDB:DD237_005708"/>
<evidence type="ECO:0000313" key="4">
    <source>
        <dbReference type="Proteomes" id="UP000286097"/>
    </source>
</evidence>
<gene>
    <name evidence="2" type="ORF">DD237_005708</name>
    <name evidence="1" type="ORF">DD238_000991</name>
</gene>
<reference evidence="3 4" key="1">
    <citation type="submission" date="2018-06" db="EMBL/GenBank/DDBJ databases">
        <title>Comparative genomics of downy mildews reveals potential adaptations to biotrophy.</title>
        <authorList>
            <person name="Fletcher K."/>
            <person name="Klosterman S.J."/>
            <person name="Derevnina L."/>
            <person name="Martin F."/>
            <person name="Koike S."/>
            <person name="Reyes Chin-Wo S."/>
            <person name="Mou B."/>
            <person name="Michelmore R."/>
        </authorList>
    </citation>
    <scope>NUCLEOTIDE SEQUENCE [LARGE SCALE GENOMIC DNA]</scope>
    <source>
        <strain evidence="2 4">R13</strain>
        <strain evidence="1 3">R14</strain>
    </source>
</reference>
<comment type="caution">
    <text evidence="1">The sequence shown here is derived from an EMBL/GenBank/DDBJ whole genome shotgun (WGS) entry which is preliminary data.</text>
</comment>
<name>A0A3M6VWT8_9STRA</name>
<protein>
    <submittedName>
        <fullName evidence="1">Uncharacterized protein</fullName>
    </submittedName>
</protein>